<protein>
    <submittedName>
        <fullName evidence="10">Membrane protein</fullName>
    </submittedName>
</protein>
<evidence type="ECO:0000313" key="10">
    <source>
        <dbReference type="EMBL" id="BBK22919.1"/>
    </source>
</evidence>
<evidence type="ECO:0000256" key="4">
    <source>
        <dbReference type="ARBA" id="ARBA00022692"/>
    </source>
</evidence>
<evidence type="ECO:0000256" key="7">
    <source>
        <dbReference type="ARBA" id="ARBA00034125"/>
    </source>
</evidence>
<keyword evidence="2" id="KW-1003">Cell membrane</keyword>
<evidence type="ECO:0000256" key="1">
    <source>
        <dbReference type="ARBA" id="ARBA00004651"/>
    </source>
</evidence>
<dbReference type="InterPro" id="IPR024528">
    <property type="entry name" value="ThrE_2"/>
</dbReference>
<evidence type="ECO:0000256" key="6">
    <source>
        <dbReference type="ARBA" id="ARBA00023136"/>
    </source>
</evidence>
<dbReference type="KEGG" id="aarg:Aargi30884_18220"/>
<comment type="subcellular location">
    <subcellularLocation>
        <location evidence="1">Cell membrane</location>
        <topology evidence="1">Multi-pass membrane protein</topology>
    </subcellularLocation>
</comment>
<dbReference type="GO" id="GO:0005886">
    <property type="term" value="C:plasma membrane"/>
    <property type="evidence" value="ECO:0007669"/>
    <property type="project" value="UniProtKB-SubCell"/>
</dbReference>
<dbReference type="Pfam" id="PF12821">
    <property type="entry name" value="ThrE_2"/>
    <property type="match status" value="1"/>
</dbReference>
<name>A0A6N4TJI5_9FIRM</name>
<dbReference type="Proteomes" id="UP000464754">
    <property type="component" value="Chromosome"/>
</dbReference>
<evidence type="ECO:0000256" key="8">
    <source>
        <dbReference type="SAM" id="Phobius"/>
    </source>
</evidence>
<feature type="transmembrane region" description="Helical" evidence="8">
    <location>
        <begin position="6"/>
        <end position="23"/>
    </location>
</feature>
<dbReference type="AlphaFoldDB" id="A0A6N4TJI5"/>
<keyword evidence="11" id="KW-1185">Reference proteome</keyword>
<gene>
    <name evidence="10" type="ORF">Aargi30884_18220</name>
</gene>
<keyword evidence="4 8" id="KW-0812">Transmembrane</keyword>
<proteinExistence type="inferred from homology"/>
<keyword evidence="3" id="KW-0997">Cell inner membrane</keyword>
<evidence type="ECO:0000256" key="2">
    <source>
        <dbReference type="ARBA" id="ARBA00022475"/>
    </source>
</evidence>
<dbReference type="RefSeq" id="WP_118277395.1">
    <property type="nucleotide sequence ID" value="NZ_AP019695.1"/>
</dbReference>
<evidence type="ECO:0000259" key="9">
    <source>
        <dbReference type="Pfam" id="PF12821"/>
    </source>
</evidence>
<sequence length="151" mass="16071">MLQIMFSGLFSSFLASLGFGILFNIKGKNLILAGIGGAIGGMVYKLVLFLGGSEMIAMFSGSVVFSLYSEILARVCKTPVTTFIICALIPLVPGGGMYRTMQQAIAGNIDKALAIGLNTISIAGVLVLGILLVSTLMRAFYHMQKERKARV</sequence>
<dbReference type="PANTHER" id="PTHR34390">
    <property type="entry name" value="UPF0442 PROTEIN YJJB-RELATED"/>
    <property type="match status" value="1"/>
</dbReference>
<accession>A0A6N4TJI5</accession>
<reference evidence="11" key="1">
    <citation type="submission" date="2019-05" db="EMBL/GenBank/DDBJ databases">
        <title>Complete genome sequencing of Absiella argi strain JCM 30884.</title>
        <authorList>
            <person name="Sakamoto M."/>
            <person name="Murakami T."/>
            <person name="Mori H."/>
        </authorList>
    </citation>
    <scope>NUCLEOTIDE SEQUENCE [LARGE SCALE GENOMIC DNA]</scope>
    <source>
        <strain evidence="11">JCM 30884</strain>
    </source>
</reference>
<dbReference type="GO" id="GO:0015744">
    <property type="term" value="P:succinate transport"/>
    <property type="evidence" value="ECO:0007669"/>
    <property type="project" value="TreeGrafter"/>
</dbReference>
<feature type="domain" description="Threonine/Serine exporter ThrE" evidence="9">
    <location>
        <begin position="10"/>
        <end position="135"/>
    </location>
</feature>
<evidence type="ECO:0000313" key="11">
    <source>
        <dbReference type="Proteomes" id="UP000464754"/>
    </source>
</evidence>
<feature type="transmembrane region" description="Helical" evidence="8">
    <location>
        <begin position="120"/>
        <end position="141"/>
    </location>
</feature>
<dbReference type="PANTHER" id="PTHR34390:SF1">
    <property type="entry name" value="SUCCINATE TRANSPORTER SUBUNIT YJJB-RELATED"/>
    <property type="match status" value="1"/>
</dbReference>
<keyword evidence="5 8" id="KW-1133">Transmembrane helix</keyword>
<keyword evidence="6 8" id="KW-0472">Membrane</keyword>
<feature type="transmembrane region" description="Helical" evidence="8">
    <location>
        <begin position="56"/>
        <end position="73"/>
    </location>
</feature>
<organism evidence="10 11">
    <name type="scientific">Amedibacterium intestinale</name>
    <dbReference type="NCBI Taxonomy" id="2583452"/>
    <lineage>
        <taxon>Bacteria</taxon>
        <taxon>Bacillati</taxon>
        <taxon>Bacillota</taxon>
        <taxon>Erysipelotrichia</taxon>
        <taxon>Erysipelotrichales</taxon>
        <taxon>Erysipelotrichaceae</taxon>
        <taxon>Amedibacterium</taxon>
    </lineage>
</organism>
<evidence type="ECO:0000256" key="5">
    <source>
        <dbReference type="ARBA" id="ARBA00022989"/>
    </source>
</evidence>
<feature type="transmembrane region" description="Helical" evidence="8">
    <location>
        <begin position="80"/>
        <end position="100"/>
    </location>
</feature>
<feature type="transmembrane region" description="Helical" evidence="8">
    <location>
        <begin position="30"/>
        <end position="50"/>
    </location>
</feature>
<comment type="similarity">
    <text evidence="7">Belongs to the ThrE exporter (TC 2.A.79) family.</text>
</comment>
<evidence type="ECO:0000256" key="3">
    <source>
        <dbReference type="ARBA" id="ARBA00022519"/>
    </source>
</evidence>
<dbReference type="EMBL" id="AP019695">
    <property type="protein sequence ID" value="BBK22919.1"/>
    <property type="molecule type" value="Genomic_DNA"/>
</dbReference>
<dbReference type="InterPro" id="IPR050539">
    <property type="entry name" value="ThrE_Dicarb/AminoAcid_Exp"/>
</dbReference>